<evidence type="ECO:0000313" key="3">
    <source>
        <dbReference type="EMBL" id="GHO98458.1"/>
    </source>
</evidence>
<feature type="compositionally biased region" description="Basic and acidic residues" evidence="1">
    <location>
        <begin position="1"/>
        <end position="10"/>
    </location>
</feature>
<dbReference type="EMBL" id="BNJK01000002">
    <property type="protein sequence ID" value="GHO98458.1"/>
    <property type="molecule type" value="Genomic_DNA"/>
</dbReference>
<evidence type="ECO:0000313" key="4">
    <source>
        <dbReference type="Proteomes" id="UP000597444"/>
    </source>
</evidence>
<accession>A0A8J3ITT0</accession>
<feature type="domain" description="Insertion element IS402-like" evidence="2">
    <location>
        <begin position="1"/>
        <end position="73"/>
    </location>
</feature>
<proteinExistence type="predicted"/>
<dbReference type="InterPro" id="IPR025161">
    <property type="entry name" value="IS402-like_dom"/>
</dbReference>
<sequence>MTDEQWEKLRPLLPPQKPNIGRPAHDHRRILNGILWILRTGAPWRDLPERYGSVGTVSSRFYRWQQAGIWQRILEELQQQGDADGSIDWEKHFVDSTIIRAHQHAAGAKRGIKIKRR</sequence>
<dbReference type="AlphaFoldDB" id="A0A8J3ITT0"/>
<comment type="caution">
    <text evidence="3">The sequence shown here is derived from an EMBL/GenBank/DDBJ whole genome shotgun (WGS) entry which is preliminary data.</text>
</comment>
<dbReference type="NCBIfam" id="NF033580">
    <property type="entry name" value="transpos_IS5_3"/>
    <property type="match status" value="1"/>
</dbReference>
<dbReference type="PANTHER" id="PTHR46637">
    <property type="entry name" value="TIS1421-TRANSPOSASE PROTEIN A"/>
    <property type="match status" value="1"/>
</dbReference>
<evidence type="ECO:0000259" key="2">
    <source>
        <dbReference type="Pfam" id="PF13340"/>
    </source>
</evidence>
<feature type="region of interest" description="Disordered" evidence="1">
    <location>
        <begin position="1"/>
        <end position="24"/>
    </location>
</feature>
<dbReference type="InterPro" id="IPR052909">
    <property type="entry name" value="Transposase_6_like"/>
</dbReference>
<gene>
    <name evidence="3" type="ORF">KSF_085060</name>
</gene>
<dbReference type="PANTHER" id="PTHR46637:SF1">
    <property type="entry name" value="BLL5188 PROTEIN"/>
    <property type="match status" value="1"/>
</dbReference>
<organism evidence="3 4">
    <name type="scientific">Reticulibacter mediterranei</name>
    <dbReference type="NCBI Taxonomy" id="2778369"/>
    <lineage>
        <taxon>Bacteria</taxon>
        <taxon>Bacillati</taxon>
        <taxon>Chloroflexota</taxon>
        <taxon>Ktedonobacteria</taxon>
        <taxon>Ktedonobacterales</taxon>
        <taxon>Reticulibacteraceae</taxon>
        <taxon>Reticulibacter</taxon>
    </lineage>
</organism>
<reference evidence="3" key="1">
    <citation type="submission" date="2020-10" db="EMBL/GenBank/DDBJ databases">
        <title>Taxonomic study of unclassified bacteria belonging to the class Ktedonobacteria.</title>
        <authorList>
            <person name="Yabe S."/>
            <person name="Wang C.M."/>
            <person name="Zheng Y."/>
            <person name="Sakai Y."/>
            <person name="Cavaletti L."/>
            <person name="Monciardini P."/>
            <person name="Donadio S."/>
        </authorList>
    </citation>
    <scope>NUCLEOTIDE SEQUENCE</scope>
    <source>
        <strain evidence="3">ID150040</strain>
    </source>
</reference>
<evidence type="ECO:0000256" key="1">
    <source>
        <dbReference type="SAM" id="MobiDB-lite"/>
    </source>
</evidence>
<dbReference type="Pfam" id="PF13340">
    <property type="entry name" value="DUF4096"/>
    <property type="match status" value="1"/>
</dbReference>
<protein>
    <submittedName>
        <fullName evidence="3">Transposase</fullName>
    </submittedName>
</protein>
<keyword evidence="4" id="KW-1185">Reference proteome</keyword>
<dbReference type="Proteomes" id="UP000597444">
    <property type="component" value="Unassembled WGS sequence"/>
</dbReference>
<name>A0A8J3ITT0_9CHLR</name>